<dbReference type="Proteomes" id="UP000053317">
    <property type="component" value="Unassembled WGS sequence"/>
</dbReference>
<dbReference type="GO" id="GO:0016020">
    <property type="term" value="C:membrane"/>
    <property type="evidence" value="ECO:0007669"/>
    <property type="project" value="UniProtKB-SubCell"/>
</dbReference>
<dbReference type="OrthoDB" id="292213at2759"/>
<feature type="transmembrane region" description="Helical" evidence="5">
    <location>
        <begin position="6"/>
        <end position="25"/>
    </location>
</feature>
<keyword evidence="3 5" id="KW-1133">Transmembrane helix</keyword>
<evidence type="ECO:0000256" key="3">
    <source>
        <dbReference type="ARBA" id="ARBA00022989"/>
    </source>
</evidence>
<feature type="transmembrane region" description="Helical" evidence="5">
    <location>
        <begin position="37"/>
        <end position="62"/>
    </location>
</feature>
<dbReference type="AlphaFoldDB" id="A0A0G2DYF6"/>
<reference evidence="6 7" key="2">
    <citation type="submission" date="2015-05" db="EMBL/GenBank/DDBJ databases">
        <authorList>
            <person name="Morales-Cruz A."/>
            <person name="Amrine K.C."/>
            <person name="Cantu D."/>
        </authorList>
    </citation>
    <scope>NUCLEOTIDE SEQUENCE [LARGE SCALE GENOMIC DNA]</scope>
    <source>
        <strain evidence="6">UCRPC4</strain>
    </source>
</reference>
<keyword evidence="7" id="KW-1185">Reference proteome</keyword>
<evidence type="ECO:0000313" key="7">
    <source>
        <dbReference type="Proteomes" id="UP000053317"/>
    </source>
</evidence>
<protein>
    <submittedName>
        <fullName evidence="6">Putative pq loop repeat protein</fullName>
    </submittedName>
</protein>
<evidence type="ECO:0000256" key="4">
    <source>
        <dbReference type="ARBA" id="ARBA00023136"/>
    </source>
</evidence>
<dbReference type="EMBL" id="LCWF01000171">
    <property type="protein sequence ID" value="KKY15892.1"/>
    <property type="molecule type" value="Genomic_DNA"/>
</dbReference>
<organism evidence="6 7">
    <name type="scientific">Phaeomoniella chlamydospora</name>
    <name type="common">Phaeoacremonium chlamydosporum</name>
    <dbReference type="NCBI Taxonomy" id="158046"/>
    <lineage>
        <taxon>Eukaryota</taxon>
        <taxon>Fungi</taxon>
        <taxon>Dikarya</taxon>
        <taxon>Ascomycota</taxon>
        <taxon>Pezizomycotina</taxon>
        <taxon>Eurotiomycetes</taxon>
        <taxon>Chaetothyriomycetidae</taxon>
        <taxon>Phaeomoniellales</taxon>
        <taxon>Phaeomoniellaceae</taxon>
        <taxon>Phaeomoniella</taxon>
    </lineage>
</organism>
<dbReference type="Gene3D" id="1.20.1280.290">
    <property type="match status" value="1"/>
</dbReference>
<dbReference type="GO" id="GO:0042147">
    <property type="term" value="P:retrograde transport, endosome to Golgi"/>
    <property type="evidence" value="ECO:0007669"/>
    <property type="project" value="TreeGrafter"/>
</dbReference>
<dbReference type="PANTHER" id="PTHR14856">
    <property type="entry name" value="PQ-LOOP REPEAT-CONTAINING PROTEIN 1-LIKE PROTEIN"/>
    <property type="match status" value="1"/>
</dbReference>
<comment type="caution">
    <text evidence="6">The sequence shown here is derived from an EMBL/GenBank/DDBJ whole genome shotgun (WGS) entry which is preliminary data.</text>
</comment>
<keyword evidence="4 5" id="KW-0472">Membrane</keyword>
<keyword evidence="2 5" id="KW-0812">Transmembrane</keyword>
<reference evidence="6 7" key="1">
    <citation type="submission" date="2015-05" db="EMBL/GenBank/DDBJ databases">
        <title>Distinctive expansion of gene families associated with plant cell wall degradation and secondary metabolism in the genomes of grapevine trunk pathogens.</title>
        <authorList>
            <person name="Lawrence D.P."/>
            <person name="Travadon R."/>
            <person name="Rolshausen P.E."/>
            <person name="Baumgartner K."/>
        </authorList>
    </citation>
    <scope>NUCLEOTIDE SEQUENCE [LARGE SCALE GENOMIC DNA]</scope>
    <source>
        <strain evidence="6">UCRPC4</strain>
    </source>
</reference>
<dbReference type="InterPro" id="IPR006603">
    <property type="entry name" value="PQ-loop_rpt"/>
</dbReference>
<evidence type="ECO:0000256" key="1">
    <source>
        <dbReference type="ARBA" id="ARBA00004141"/>
    </source>
</evidence>
<name>A0A0G2DYF6_PHACM</name>
<evidence type="ECO:0000256" key="5">
    <source>
        <dbReference type="SAM" id="Phobius"/>
    </source>
</evidence>
<evidence type="ECO:0000256" key="2">
    <source>
        <dbReference type="ARBA" id="ARBA00022692"/>
    </source>
</evidence>
<comment type="subcellular location">
    <subcellularLocation>
        <location evidence="1">Membrane</location>
        <topology evidence="1">Multi-pass membrane protein</topology>
    </subcellularLocation>
</comment>
<dbReference type="Pfam" id="PF04193">
    <property type="entry name" value="PQ-loop"/>
    <property type="match status" value="1"/>
</dbReference>
<dbReference type="PANTHER" id="PTHR14856:SF9">
    <property type="entry name" value="PQ-LOOP REPEAT-CONTAINING PROTEIN 1"/>
    <property type="match status" value="1"/>
</dbReference>
<dbReference type="InterPro" id="IPR052241">
    <property type="entry name" value="SLC66/Scramblase_ANY1"/>
</dbReference>
<feature type="transmembrane region" description="Helical" evidence="5">
    <location>
        <begin position="68"/>
        <end position="87"/>
    </location>
</feature>
<accession>A0A0G2DYF6</accession>
<dbReference type="GO" id="GO:0005802">
    <property type="term" value="C:trans-Golgi network"/>
    <property type="evidence" value="ECO:0007669"/>
    <property type="project" value="TreeGrafter"/>
</dbReference>
<dbReference type="GO" id="GO:0005768">
    <property type="term" value="C:endosome"/>
    <property type="evidence" value="ECO:0007669"/>
    <property type="project" value="TreeGrafter"/>
</dbReference>
<dbReference type="GO" id="GO:0005829">
    <property type="term" value="C:cytosol"/>
    <property type="evidence" value="ECO:0007669"/>
    <property type="project" value="GOC"/>
</dbReference>
<sequence length="129" mass="14524">MAFLGTIVDLFAPVFLMASPITSYADQIYSIHKNKSSAGFSLDIPLIMLVASILKLFYWFGAYYSTTLLFQAILMICVQLVLLKVALEHRPVLGGKNGLGHNPFTHVTPEGTLLDSRPYNFWQWRSTRP</sequence>
<dbReference type="GO" id="GO:0045332">
    <property type="term" value="P:phospholipid translocation"/>
    <property type="evidence" value="ECO:0007669"/>
    <property type="project" value="TreeGrafter"/>
</dbReference>
<gene>
    <name evidence="6" type="ORF">UCRPC4_g06078</name>
</gene>
<evidence type="ECO:0000313" key="6">
    <source>
        <dbReference type="EMBL" id="KKY15892.1"/>
    </source>
</evidence>
<proteinExistence type="predicted"/>